<evidence type="ECO:0000313" key="2">
    <source>
        <dbReference type="EMBL" id="MFC5628657.1"/>
    </source>
</evidence>
<evidence type="ECO:0000256" key="1">
    <source>
        <dbReference type="SAM" id="Phobius"/>
    </source>
</evidence>
<proteinExistence type="predicted"/>
<accession>A0ABW0U593</accession>
<dbReference type="EMBL" id="JBHSPF010000024">
    <property type="protein sequence ID" value="MFC5628657.1"/>
    <property type="molecule type" value="Genomic_DNA"/>
</dbReference>
<keyword evidence="1" id="KW-0472">Membrane</keyword>
<dbReference type="Proteomes" id="UP001596143">
    <property type="component" value="Unassembled WGS sequence"/>
</dbReference>
<protein>
    <submittedName>
        <fullName evidence="2">Uncharacterized protein</fullName>
    </submittedName>
</protein>
<evidence type="ECO:0000313" key="3">
    <source>
        <dbReference type="Proteomes" id="UP001596143"/>
    </source>
</evidence>
<keyword evidence="1" id="KW-0812">Transmembrane</keyword>
<comment type="caution">
    <text evidence="2">The sequence shown here is derived from an EMBL/GenBank/DDBJ whole genome shotgun (WGS) entry which is preliminary data.</text>
</comment>
<gene>
    <name evidence="2" type="ORF">ACFPTR_07070</name>
</gene>
<dbReference type="RefSeq" id="WP_270897713.1">
    <property type="nucleotide sequence ID" value="NZ_JBHSPF010000024.1"/>
</dbReference>
<name>A0ABW0U593_9BACI</name>
<keyword evidence="3" id="KW-1185">Reference proteome</keyword>
<keyword evidence="1" id="KW-1133">Transmembrane helix</keyword>
<organism evidence="2 3">
    <name type="scientific">Aliibacillus thermotolerans</name>
    <dbReference type="NCBI Taxonomy" id="1834418"/>
    <lineage>
        <taxon>Bacteria</taxon>
        <taxon>Bacillati</taxon>
        <taxon>Bacillota</taxon>
        <taxon>Bacilli</taxon>
        <taxon>Bacillales</taxon>
        <taxon>Bacillaceae</taxon>
        <taxon>Aliibacillus</taxon>
    </lineage>
</organism>
<feature type="transmembrane region" description="Helical" evidence="1">
    <location>
        <begin position="110"/>
        <end position="127"/>
    </location>
</feature>
<sequence length="138" mass="15419">MKQRIFTLTLITIFLLFHALPVYAHKMMIEPVEDGKIKVIYADGSFSSRTVVTVYDENGTEVAQGPLDEEGYFSYDISTAHSFVAEDGLGHRSEWTIGEEGQAKSDPHQWITVGIVVLIFVIVAIIFSKRAKKKKLAA</sequence>
<reference evidence="3" key="1">
    <citation type="journal article" date="2019" name="Int. J. Syst. Evol. Microbiol.">
        <title>The Global Catalogue of Microorganisms (GCM) 10K type strain sequencing project: providing services to taxonomists for standard genome sequencing and annotation.</title>
        <authorList>
            <consortium name="The Broad Institute Genomics Platform"/>
            <consortium name="The Broad Institute Genome Sequencing Center for Infectious Disease"/>
            <person name="Wu L."/>
            <person name="Ma J."/>
        </authorList>
    </citation>
    <scope>NUCLEOTIDE SEQUENCE [LARGE SCALE GENOMIC DNA]</scope>
    <source>
        <strain evidence="3">CGMCC 1.15790</strain>
    </source>
</reference>